<dbReference type="PANTHER" id="PTHR33371:SF19">
    <property type="entry name" value="MCE-FAMILY PROTEIN MCE4A"/>
    <property type="match status" value="1"/>
</dbReference>
<dbReference type="RefSeq" id="WP_246084225.1">
    <property type="nucleotide sequence ID" value="NZ_JBHMDG010000002.1"/>
</dbReference>
<dbReference type="Pfam" id="PF11887">
    <property type="entry name" value="Mce4_CUP1"/>
    <property type="match status" value="1"/>
</dbReference>
<feature type="compositionally biased region" description="Low complexity" evidence="1">
    <location>
        <begin position="380"/>
        <end position="389"/>
    </location>
</feature>
<evidence type="ECO:0000259" key="4">
    <source>
        <dbReference type="Pfam" id="PF11887"/>
    </source>
</evidence>
<evidence type="ECO:0000259" key="3">
    <source>
        <dbReference type="Pfam" id="PF02470"/>
    </source>
</evidence>
<keyword evidence="6" id="KW-1185">Reference proteome</keyword>
<evidence type="ECO:0000256" key="1">
    <source>
        <dbReference type="SAM" id="MobiDB-lite"/>
    </source>
</evidence>
<dbReference type="InterPro" id="IPR052336">
    <property type="entry name" value="MlaD_Phospholipid_Transporter"/>
</dbReference>
<name>A0ABV5K5D1_9ACTN</name>
<feature type="domain" description="Mammalian cell entry C-terminal" evidence="4">
    <location>
        <begin position="130"/>
        <end position="345"/>
    </location>
</feature>
<dbReference type="PANTHER" id="PTHR33371">
    <property type="entry name" value="INTERMEMBRANE PHOSPHOLIPID TRANSPORT SYSTEM BINDING PROTEIN MLAD-RELATED"/>
    <property type="match status" value="1"/>
</dbReference>
<dbReference type="InterPro" id="IPR005693">
    <property type="entry name" value="Mce"/>
</dbReference>
<evidence type="ECO:0000256" key="2">
    <source>
        <dbReference type="SAM" id="Phobius"/>
    </source>
</evidence>
<accession>A0ABV5K5D1</accession>
<keyword evidence="2" id="KW-0472">Membrane</keyword>
<dbReference type="NCBIfam" id="TIGR00996">
    <property type="entry name" value="Mtu_fam_mce"/>
    <property type="match status" value="1"/>
</dbReference>
<evidence type="ECO:0000313" key="6">
    <source>
        <dbReference type="Proteomes" id="UP001589750"/>
    </source>
</evidence>
<keyword evidence="2" id="KW-1133">Transmembrane helix</keyword>
<dbReference type="Proteomes" id="UP001589750">
    <property type="component" value="Unassembled WGS sequence"/>
</dbReference>
<feature type="transmembrane region" description="Helical" evidence="2">
    <location>
        <begin position="18"/>
        <end position="40"/>
    </location>
</feature>
<dbReference type="Pfam" id="PF02470">
    <property type="entry name" value="MlaD"/>
    <property type="match status" value="1"/>
</dbReference>
<feature type="domain" description="Mce/MlaD" evidence="3">
    <location>
        <begin position="48"/>
        <end position="123"/>
    </location>
</feature>
<feature type="region of interest" description="Disordered" evidence="1">
    <location>
        <begin position="364"/>
        <end position="398"/>
    </location>
</feature>
<reference evidence="5 6" key="1">
    <citation type="submission" date="2024-09" db="EMBL/GenBank/DDBJ databases">
        <authorList>
            <person name="Sun Q."/>
            <person name="Mori K."/>
        </authorList>
    </citation>
    <scope>NUCLEOTIDE SEQUENCE [LARGE SCALE GENOMIC DNA]</scope>
    <source>
        <strain evidence="5 6">JCM 9626</strain>
    </source>
</reference>
<keyword evidence="2" id="KW-0812">Transmembrane</keyword>
<sequence length="454" mass="48427">MPLLVNVHHDTRREHLRLLVAGVVFLTAMALLVALSIAIYDKKFATVTTITIRADRAGLQLAKFGDVRRHGVLIGQVRQVSEKDGEAEIEVALDPAAAREIPANVTVQILPTTLFGQKFVSFVEPAKPSRTPLAPDAVIPSSRVETNVELSRILANLFPLLRAVRPADLNLTLNALETALEGRGDQLGETLDDLNRYIDGIEGSLPTLREDLGLIADVADTYDDAAPDLLRVLGNLTVTGRTVVEKRQSLDVFFTDLTGLADTSRTLLRDNEANLIEVGKVGAPVLKLLATYSPELPCLLKGAARYAPILAKTFEGNQVKQYLELGSAQYGAYTQKDLPEYGEIGHGPWCSGLPYPPVPIGPNAFKDGTDIDDDPPTSDLPGLPGLPRPRTAPGWTRQGGFGIGMSSGYAGTAGDQQVLNALLADRTGRPADSYGSLGALLYGPVVRGGTGGAS</sequence>
<gene>
    <name evidence="5" type="ORF">ACFFRI_02750</name>
</gene>
<dbReference type="EMBL" id="JBHMDG010000002">
    <property type="protein sequence ID" value="MFB9311951.1"/>
    <property type="molecule type" value="Genomic_DNA"/>
</dbReference>
<dbReference type="InterPro" id="IPR003399">
    <property type="entry name" value="Mce/MlaD"/>
</dbReference>
<protein>
    <submittedName>
        <fullName evidence="5">MCE family protein</fullName>
    </submittedName>
</protein>
<proteinExistence type="predicted"/>
<organism evidence="5 6">
    <name type="scientific">Nocardioides plantarum</name>
    <dbReference type="NCBI Taxonomy" id="29299"/>
    <lineage>
        <taxon>Bacteria</taxon>
        <taxon>Bacillati</taxon>
        <taxon>Actinomycetota</taxon>
        <taxon>Actinomycetes</taxon>
        <taxon>Propionibacteriales</taxon>
        <taxon>Nocardioidaceae</taxon>
        <taxon>Nocardioides</taxon>
    </lineage>
</organism>
<dbReference type="InterPro" id="IPR024516">
    <property type="entry name" value="Mce_C"/>
</dbReference>
<comment type="caution">
    <text evidence="5">The sequence shown here is derived from an EMBL/GenBank/DDBJ whole genome shotgun (WGS) entry which is preliminary data.</text>
</comment>
<evidence type="ECO:0000313" key="5">
    <source>
        <dbReference type="EMBL" id="MFB9311951.1"/>
    </source>
</evidence>